<proteinExistence type="predicted"/>
<dbReference type="AlphaFoldDB" id="A0A3S3MU91"/>
<keyword evidence="2" id="KW-1185">Reference proteome</keyword>
<accession>A0A3S3MU91</accession>
<organism evidence="1 2">
    <name type="scientific">Cinnamomum micranthum f. kanehirae</name>
    <dbReference type="NCBI Taxonomy" id="337451"/>
    <lineage>
        <taxon>Eukaryota</taxon>
        <taxon>Viridiplantae</taxon>
        <taxon>Streptophyta</taxon>
        <taxon>Embryophyta</taxon>
        <taxon>Tracheophyta</taxon>
        <taxon>Spermatophyta</taxon>
        <taxon>Magnoliopsida</taxon>
        <taxon>Magnoliidae</taxon>
        <taxon>Laurales</taxon>
        <taxon>Lauraceae</taxon>
        <taxon>Cinnamomum</taxon>
    </lineage>
</organism>
<protein>
    <submittedName>
        <fullName evidence="1">Uncharacterized protein</fullName>
    </submittedName>
</protein>
<gene>
    <name evidence="1" type="ORF">CKAN_01894700</name>
</gene>
<evidence type="ECO:0000313" key="2">
    <source>
        <dbReference type="Proteomes" id="UP000283530"/>
    </source>
</evidence>
<sequence length="69" mass="8215">MVRLCPRDYRLELRNEVACMLLLTTGGNTRVRPIRPGIDPQATVRVQIYYTDRKMNRQTHLDHFCNLRK</sequence>
<reference evidence="1 2" key="1">
    <citation type="journal article" date="2019" name="Nat. Plants">
        <title>Stout camphor tree genome fills gaps in understanding of flowering plant genome evolution.</title>
        <authorList>
            <person name="Chaw S.M."/>
            <person name="Liu Y.C."/>
            <person name="Wu Y.W."/>
            <person name="Wang H.Y."/>
            <person name="Lin C.I."/>
            <person name="Wu C.S."/>
            <person name="Ke H.M."/>
            <person name="Chang L.Y."/>
            <person name="Hsu C.Y."/>
            <person name="Yang H.T."/>
            <person name="Sudianto E."/>
            <person name="Hsu M.H."/>
            <person name="Wu K.P."/>
            <person name="Wang L.N."/>
            <person name="Leebens-Mack J.H."/>
            <person name="Tsai I.J."/>
        </authorList>
    </citation>
    <scope>NUCLEOTIDE SEQUENCE [LARGE SCALE GENOMIC DNA]</scope>
    <source>
        <strain evidence="2">cv. Chaw 1501</strain>
        <tissue evidence="1">Young leaves</tissue>
    </source>
</reference>
<dbReference type="Proteomes" id="UP000283530">
    <property type="component" value="Unassembled WGS sequence"/>
</dbReference>
<name>A0A3S3MU91_9MAGN</name>
<evidence type="ECO:0000313" key="1">
    <source>
        <dbReference type="EMBL" id="RWR89875.1"/>
    </source>
</evidence>
<dbReference type="EMBL" id="QPKB01000008">
    <property type="protein sequence ID" value="RWR89875.1"/>
    <property type="molecule type" value="Genomic_DNA"/>
</dbReference>
<comment type="caution">
    <text evidence="1">The sequence shown here is derived from an EMBL/GenBank/DDBJ whole genome shotgun (WGS) entry which is preliminary data.</text>
</comment>